<name>A0ABU6TTZ0_9FABA</name>
<feature type="compositionally biased region" description="Low complexity" evidence="1">
    <location>
        <begin position="12"/>
        <end position="21"/>
    </location>
</feature>
<evidence type="ECO:0000256" key="1">
    <source>
        <dbReference type="SAM" id="MobiDB-lite"/>
    </source>
</evidence>
<reference evidence="2 3" key="1">
    <citation type="journal article" date="2023" name="Plants (Basel)">
        <title>Bridging the Gap: Combining Genomics and Transcriptomics Approaches to Understand Stylosanthes scabra, an Orphan Legume from the Brazilian Caatinga.</title>
        <authorList>
            <person name="Ferreira-Neto J.R.C."/>
            <person name="da Silva M.D."/>
            <person name="Binneck E."/>
            <person name="de Melo N.F."/>
            <person name="da Silva R.H."/>
            <person name="de Melo A.L.T.M."/>
            <person name="Pandolfi V."/>
            <person name="Bustamante F.O."/>
            <person name="Brasileiro-Vidal A.C."/>
            <person name="Benko-Iseppon A.M."/>
        </authorList>
    </citation>
    <scope>NUCLEOTIDE SEQUENCE [LARGE SCALE GENOMIC DNA]</scope>
    <source>
        <tissue evidence="2">Leaves</tissue>
    </source>
</reference>
<comment type="caution">
    <text evidence="2">The sequence shown here is derived from an EMBL/GenBank/DDBJ whole genome shotgun (WGS) entry which is preliminary data.</text>
</comment>
<proteinExistence type="predicted"/>
<accession>A0ABU6TTZ0</accession>
<sequence>TSSPLAYHRPRLPSSSQPQPSTVTALPSHVAASSLTHRSPPLAHRSLSLARRRLEPCPSQPQLHPPPCNPSQLRRSHLLPFPLCYSLQVDKWVQLQESPTLYVILIQSLVVKRDNY</sequence>
<evidence type="ECO:0000313" key="3">
    <source>
        <dbReference type="Proteomes" id="UP001341840"/>
    </source>
</evidence>
<protein>
    <submittedName>
        <fullName evidence="2">Uncharacterized protein</fullName>
    </submittedName>
</protein>
<gene>
    <name evidence="2" type="ORF">PIB30_082656</name>
</gene>
<dbReference type="EMBL" id="JASCZI010091899">
    <property type="protein sequence ID" value="MED6151448.1"/>
    <property type="molecule type" value="Genomic_DNA"/>
</dbReference>
<evidence type="ECO:0000313" key="2">
    <source>
        <dbReference type="EMBL" id="MED6151448.1"/>
    </source>
</evidence>
<organism evidence="2 3">
    <name type="scientific">Stylosanthes scabra</name>
    <dbReference type="NCBI Taxonomy" id="79078"/>
    <lineage>
        <taxon>Eukaryota</taxon>
        <taxon>Viridiplantae</taxon>
        <taxon>Streptophyta</taxon>
        <taxon>Embryophyta</taxon>
        <taxon>Tracheophyta</taxon>
        <taxon>Spermatophyta</taxon>
        <taxon>Magnoliopsida</taxon>
        <taxon>eudicotyledons</taxon>
        <taxon>Gunneridae</taxon>
        <taxon>Pentapetalae</taxon>
        <taxon>rosids</taxon>
        <taxon>fabids</taxon>
        <taxon>Fabales</taxon>
        <taxon>Fabaceae</taxon>
        <taxon>Papilionoideae</taxon>
        <taxon>50 kb inversion clade</taxon>
        <taxon>dalbergioids sensu lato</taxon>
        <taxon>Dalbergieae</taxon>
        <taxon>Pterocarpus clade</taxon>
        <taxon>Stylosanthes</taxon>
    </lineage>
</organism>
<feature type="non-terminal residue" evidence="2">
    <location>
        <position position="1"/>
    </location>
</feature>
<keyword evidence="3" id="KW-1185">Reference proteome</keyword>
<dbReference type="Proteomes" id="UP001341840">
    <property type="component" value="Unassembled WGS sequence"/>
</dbReference>
<feature type="region of interest" description="Disordered" evidence="1">
    <location>
        <begin position="1"/>
        <end position="42"/>
    </location>
</feature>